<feature type="transmembrane region" description="Helical" evidence="8">
    <location>
        <begin position="109"/>
        <end position="129"/>
    </location>
</feature>
<keyword evidence="9" id="KW-0762">Sugar transport</keyword>
<dbReference type="Proteomes" id="UP001517367">
    <property type="component" value="Unassembled WGS sequence"/>
</dbReference>
<comment type="caution">
    <text evidence="9">The sequence shown here is derived from an EMBL/GenBank/DDBJ whole genome shotgun (WGS) entry which is preliminary data.</text>
</comment>
<comment type="subcellular location">
    <subcellularLocation>
        <location evidence="1">Membrane</location>
        <topology evidence="1">Multi-pass membrane protein</topology>
    </subcellularLocation>
</comment>
<feature type="transmembrane region" description="Helical" evidence="8">
    <location>
        <begin position="250"/>
        <end position="272"/>
    </location>
</feature>
<evidence type="ECO:0000256" key="4">
    <source>
        <dbReference type="ARBA" id="ARBA00022741"/>
    </source>
</evidence>
<dbReference type="Pfam" id="PF07168">
    <property type="entry name" value="Ureide_permease"/>
    <property type="match status" value="2"/>
</dbReference>
<keyword evidence="4" id="KW-0547">Nucleotide-binding</keyword>
<feature type="transmembrane region" description="Helical" evidence="8">
    <location>
        <begin position="6"/>
        <end position="27"/>
    </location>
</feature>
<dbReference type="EMBL" id="SRMP02000052">
    <property type="protein sequence ID" value="MFN0293785.1"/>
    <property type="molecule type" value="Genomic_DNA"/>
</dbReference>
<organism evidence="9 10">
    <name type="scientific">Pedobacter helvus</name>
    <dbReference type="NCBI Taxonomy" id="2563444"/>
    <lineage>
        <taxon>Bacteria</taxon>
        <taxon>Pseudomonadati</taxon>
        <taxon>Bacteroidota</taxon>
        <taxon>Sphingobacteriia</taxon>
        <taxon>Sphingobacteriales</taxon>
        <taxon>Sphingobacteriaceae</taxon>
        <taxon>Pedobacter</taxon>
    </lineage>
</organism>
<keyword evidence="6 8" id="KW-1133">Transmembrane helix</keyword>
<dbReference type="InterPro" id="IPR009834">
    <property type="entry name" value="Ureide_permease"/>
</dbReference>
<evidence type="ECO:0000256" key="1">
    <source>
        <dbReference type="ARBA" id="ARBA00004141"/>
    </source>
</evidence>
<dbReference type="PANTHER" id="PTHR31081">
    <property type="entry name" value="UREIDE PERMEASE 1-RELATED-RELATED"/>
    <property type="match status" value="1"/>
</dbReference>
<feature type="transmembrane region" description="Helical" evidence="8">
    <location>
        <begin position="278"/>
        <end position="299"/>
    </location>
</feature>
<feature type="transmembrane region" description="Helical" evidence="8">
    <location>
        <begin position="82"/>
        <end position="102"/>
    </location>
</feature>
<gene>
    <name evidence="9" type="ORF">E5L68_020585</name>
</gene>
<evidence type="ECO:0000313" key="9">
    <source>
        <dbReference type="EMBL" id="MFN0293785.1"/>
    </source>
</evidence>
<feature type="transmembrane region" description="Helical" evidence="8">
    <location>
        <begin position="207"/>
        <end position="229"/>
    </location>
</feature>
<evidence type="ECO:0000256" key="7">
    <source>
        <dbReference type="ARBA" id="ARBA00023136"/>
    </source>
</evidence>
<reference evidence="9 10" key="1">
    <citation type="submission" date="2024-12" db="EMBL/GenBank/DDBJ databases">
        <authorList>
            <person name="Hu S."/>
        </authorList>
    </citation>
    <scope>NUCLEOTIDE SEQUENCE [LARGE SCALE GENOMIC DNA]</scope>
    <source>
        <strain evidence="9 10">P-25</strain>
    </source>
</reference>
<feature type="transmembrane region" description="Helical" evidence="8">
    <location>
        <begin position="311"/>
        <end position="331"/>
    </location>
</feature>
<feature type="transmembrane region" description="Helical" evidence="8">
    <location>
        <begin position="39"/>
        <end position="62"/>
    </location>
</feature>
<proteinExistence type="predicted"/>
<evidence type="ECO:0000256" key="8">
    <source>
        <dbReference type="SAM" id="Phobius"/>
    </source>
</evidence>
<sequence length="332" mass="35488">MFIIENYSLAVVFCFITMLCWGSWGNTQKLASKNWRFELFYWDYVIGVLLFSLFSALTLGSFGSVGRSFIPDLMQAEGANLASALAGGILFNLSNILLSAAIAISGMSVAFPLGVGLALILGVVINFISTPKGDPLVLFIGVGLIAIAILLNAIAYKNMSANKNSSTKGIVIAFIAGILMSSFYRFIAASMDIDNFQSPEIGKMTPYTAVFVFAVGMFLSNFLINTVVMKRPFVGLPVSYKNYFAGGFKTHLIGVFGGVIWGIGNSLNLIAAGKAGAAISYGLGQGATMVAAFWGVFIWKEFRGGPKVNNTYLGLMFLLFLTGIGLIIYAGS</sequence>
<evidence type="ECO:0000256" key="6">
    <source>
        <dbReference type="ARBA" id="ARBA00022989"/>
    </source>
</evidence>
<feature type="transmembrane region" description="Helical" evidence="8">
    <location>
        <begin position="135"/>
        <end position="156"/>
    </location>
</feature>
<keyword evidence="10" id="KW-1185">Reference proteome</keyword>
<evidence type="ECO:0000256" key="2">
    <source>
        <dbReference type="ARBA" id="ARBA00022448"/>
    </source>
</evidence>
<evidence type="ECO:0000256" key="5">
    <source>
        <dbReference type="ARBA" id="ARBA00022840"/>
    </source>
</evidence>
<evidence type="ECO:0000313" key="10">
    <source>
        <dbReference type="Proteomes" id="UP001517367"/>
    </source>
</evidence>
<dbReference type="InterPro" id="IPR030189">
    <property type="entry name" value="UPS_plant"/>
</dbReference>
<keyword evidence="2" id="KW-0813">Transport</keyword>
<accession>A0ABW9JPR1</accession>
<keyword evidence="3 8" id="KW-0812">Transmembrane</keyword>
<keyword evidence="5" id="KW-0067">ATP-binding</keyword>
<name>A0ABW9JPR1_9SPHI</name>
<keyword evidence="7 8" id="KW-0472">Membrane</keyword>
<protein>
    <submittedName>
        <fullName evidence="9">GRP family sugar transporter</fullName>
    </submittedName>
</protein>
<feature type="transmembrane region" description="Helical" evidence="8">
    <location>
        <begin position="168"/>
        <end position="187"/>
    </location>
</feature>
<dbReference type="RefSeq" id="WP_138729449.1">
    <property type="nucleotide sequence ID" value="NZ_SRMP02000052.1"/>
</dbReference>
<evidence type="ECO:0000256" key="3">
    <source>
        <dbReference type="ARBA" id="ARBA00022692"/>
    </source>
</evidence>